<proteinExistence type="predicted"/>
<keyword evidence="2" id="KW-1185">Reference proteome</keyword>
<organism evidence="1 2">
    <name type="scientific">Paenibacillus aceti</name>
    <dbReference type="NCBI Taxonomy" id="1820010"/>
    <lineage>
        <taxon>Bacteria</taxon>
        <taxon>Bacillati</taxon>
        <taxon>Bacillota</taxon>
        <taxon>Bacilli</taxon>
        <taxon>Bacillales</taxon>
        <taxon>Paenibacillaceae</taxon>
        <taxon>Paenibacillus</taxon>
    </lineage>
</organism>
<evidence type="ECO:0000313" key="2">
    <source>
        <dbReference type="Proteomes" id="UP000608420"/>
    </source>
</evidence>
<dbReference type="Proteomes" id="UP000608420">
    <property type="component" value="Unassembled WGS sequence"/>
</dbReference>
<gene>
    <name evidence="1" type="ORF">GCM10010913_05290</name>
</gene>
<comment type="caution">
    <text evidence="1">The sequence shown here is derived from an EMBL/GenBank/DDBJ whole genome shotgun (WGS) entry which is preliminary data.</text>
</comment>
<evidence type="ECO:0000313" key="1">
    <source>
        <dbReference type="EMBL" id="GGF86730.1"/>
    </source>
</evidence>
<dbReference type="EMBL" id="BMIW01000003">
    <property type="protein sequence ID" value="GGF86730.1"/>
    <property type="molecule type" value="Genomic_DNA"/>
</dbReference>
<evidence type="ECO:0008006" key="3">
    <source>
        <dbReference type="Google" id="ProtNLM"/>
    </source>
</evidence>
<protein>
    <recommendedName>
        <fullName evidence="3">Tryptophan RNA-binding attenuation protein</fullName>
    </recommendedName>
</protein>
<name>A0ABQ1VPG0_9BACL</name>
<sequence>MTDKCEKCDDKQYLRIEGTNILVPCTKCNPHGHMQVVPANDVEVISHG</sequence>
<accession>A0ABQ1VPG0</accession>
<reference evidence="2" key="1">
    <citation type="journal article" date="2019" name="Int. J. Syst. Evol. Microbiol.">
        <title>The Global Catalogue of Microorganisms (GCM) 10K type strain sequencing project: providing services to taxonomists for standard genome sequencing and annotation.</title>
        <authorList>
            <consortium name="The Broad Institute Genomics Platform"/>
            <consortium name="The Broad Institute Genome Sequencing Center for Infectious Disease"/>
            <person name="Wu L."/>
            <person name="Ma J."/>
        </authorList>
    </citation>
    <scope>NUCLEOTIDE SEQUENCE [LARGE SCALE GENOMIC DNA]</scope>
    <source>
        <strain evidence="2">CGMCC 1.15420</strain>
    </source>
</reference>